<dbReference type="InterPro" id="IPR005813">
    <property type="entry name" value="Ribosomal_bL20"/>
</dbReference>
<dbReference type="Gene3D" id="1.10.1900.20">
    <property type="entry name" value="Ribosomal protein L20"/>
    <property type="match status" value="1"/>
</dbReference>
<evidence type="ECO:0000256" key="7">
    <source>
        <dbReference type="ARBA" id="ARBA00035172"/>
    </source>
</evidence>
<comment type="similarity">
    <text evidence="1 8 9">Belongs to the bacterial ribosomal protein bL20 family.</text>
</comment>
<evidence type="ECO:0000256" key="8">
    <source>
        <dbReference type="HAMAP-Rule" id="MF_00382"/>
    </source>
</evidence>
<evidence type="ECO:0000256" key="4">
    <source>
        <dbReference type="ARBA" id="ARBA00022980"/>
    </source>
</evidence>
<proteinExistence type="inferred from homology"/>
<keyword evidence="2 8" id="KW-0699">rRNA-binding</keyword>
<keyword evidence="5 8" id="KW-0687">Ribonucleoprotein</keyword>
<comment type="function">
    <text evidence="6 8 9">Binds directly to 23S ribosomal RNA and is necessary for the in vitro assembly process of the 50S ribosomal subunit. It is not involved in the protein synthesizing functions of that subunit.</text>
</comment>
<dbReference type="NCBIfam" id="TIGR01032">
    <property type="entry name" value="rplT_bact"/>
    <property type="match status" value="1"/>
</dbReference>
<name>A0ABM6RS39_9FIRM</name>
<dbReference type="PRINTS" id="PR00062">
    <property type="entry name" value="RIBOSOMALL20"/>
</dbReference>
<gene>
    <name evidence="8" type="primary">rplT</name>
    <name evidence="10" type="ORF">BXT84_10145</name>
</gene>
<dbReference type="EMBL" id="CP019454">
    <property type="protein sequence ID" value="AUW94253.1"/>
    <property type="molecule type" value="Genomic_DNA"/>
</dbReference>
<dbReference type="PROSITE" id="PS00937">
    <property type="entry name" value="RIBOSOMAL_L20"/>
    <property type="match status" value="1"/>
</dbReference>
<dbReference type="InterPro" id="IPR049946">
    <property type="entry name" value="RIBOSOMAL_L20_CS"/>
</dbReference>
<evidence type="ECO:0000313" key="10">
    <source>
        <dbReference type="EMBL" id="AUW94253.1"/>
    </source>
</evidence>
<dbReference type="PANTHER" id="PTHR10986">
    <property type="entry name" value="39S RIBOSOMAL PROTEIN L20"/>
    <property type="match status" value="1"/>
</dbReference>
<evidence type="ECO:0000256" key="6">
    <source>
        <dbReference type="ARBA" id="ARBA00024775"/>
    </source>
</evidence>
<evidence type="ECO:0000256" key="9">
    <source>
        <dbReference type="RuleBase" id="RU000560"/>
    </source>
</evidence>
<dbReference type="InterPro" id="IPR035566">
    <property type="entry name" value="Ribosomal_protein_bL20_C"/>
</dbReference>
<keyword evidence="4 8" id="KW-0689">Ribosomal protein</keyword>
<reference evidence="10 11" key="1">
    <citation type="journal article" date="2019" name="Sci. Rep.">
        <title>Sulfobacillus thermotolerans: new insights into resistance and metabolic capacities of acidophilic chemolithotrophs.</title>
        <authorList>
            <person name="Panyushkina A.E."/>
            <person name="Babenko V.V."/>
            <person name="Nikitina A.S."/>
            <person name="Selezneva O.V."/>
            <person name="Tsaplina I.A."/>
            <person name="Letarova M.A."/>
            <person name="Kostryukova E.S."/>
            <person name="Letarov A.V."/>
        </authorList>
    </citation>
    <scope>NUCLEOTIDE SEQUENCE [LARGE SCALE GENOMIC DNA]</scope>
    <source>
        <strain evidence="10 11">Kr1</strain>
    </source>
</reference>
<protein>
    <recommendedName>
        <fullName evidence="7 8">Large ribosomal subunit protein bL20</fullName>
    </recommendedName>
</protein>
<keyword evidence="11" id="KW-1185">Reference proteome</keyword>
<dbReference type="Pfam" id="PF00453">
    <property type="entry name" value="Ribosomal_L20"/>
    <property type="match status" value="1"/>
</dbReference>
<evidence type="ECO:0000313" key="11">
    <source>
        <dbReference type="Proteomes" id="UP000325292"/>
    </source>
</evidence>
<dbReference type="HAMAP" id="MF_00382">
    <property type="entry name" value="Ribosomal_bL20"/>
    <property type="match status" value="1"/>
</dbReference>
<sequence>MARVKHGMVRHRRHKKILKMARGYRGARSRHFKPANEAVMHSLWYAYQHRKKRKGDFRRLWITRINAAARLNGLSYSKLMNGLHRAGIGLDRKILADLAVRDMDSFKVLVAKAKEQL</sequence>
<organism evidence="10 11">
    <name type="scientific">Sulfobacillus thermotolerans</name>
    <dbReference type="NCBI Taxonomy" id="338644"/>
    <lineage>
        <taxon>Bacteria</taxon>
        <taxon>Bacillati</taxon>
        <taxon>Bacillota</taxon>
        <taxon>Clostridia</taxon>
        <taxon>Eubacteriales</taxon>
        <taxon>Clostridiales Family XVII. Incertae Sedis</taxon>
        <taxon>Sulfobacillus</taxon>
    </lineage>
</organism>
<dbReference type="GO" id="GO:0005840">
    <property type="term" value="C:ribosome"/>
    <property type="evidence" value="ECO:0007669"/>
    <property type="project" value="UniProtKB-KW"/>
</dbReference>
<dbReference type="SUPFAM" id="SSF74731">
    <property type="entry name" value="Ribosomal protein L20"/>
    <property type="match status" value="1"/>
</dbReference>
<keyword evidence="3 8" id="KW-0694">RNA-binding</keyword>
<dbReference type="Gene3D" id="6.10.160.10">
    <property type="match status" value="1"/>
</dbReference>
<evidence type="ECO:0000256" key="2">
    <source>
        <dbReference type="ARBA" id="ARBA00022730"/>
    </source>
</evidence>
<accession>A0ABM6RS39</accession>
<dbReference type="CDD" id="cd07026">
    <property type="entry name" value="Ribosomal_L20"/>
    <property type="match status" value="1"/>
</dbReference>
<dbReference type="Proteomes" id="UP000325292">
    <property type="component" value="Chromosome"/>
</dbReference>
<evidence type="ECO:0000256" key="3">
    <source>
        <dbReference type="ARBA" id="ARBA00022884"/>
    </source>
</evidence>
<evidence type="ECO:0000256" key="5">
    <source>
        <dbReference type="ARBA" id="ARBA00023274"/>
    </source>
</evidence>
<evidence type="ECO:0000256" key="1">
    <source>
        <dbReference type="ARBA" id="ARBA00007698"/>
    </source>
</evidence>